<protein>
    <submittedName>
        <fullName evidence="3">tRNA-specific 2-thiouridylase MnmA</fullName>
    </submittedName>
</protein>
<evidence type="ECO:0000256" key="1">
    <source>
        <dbReference type="PIRSR" id="PIRSR006661-1"/>
    </source>
</evidence>
<evidence type="ECO:0000259" key="2">
    <source>
        <dbReference type="Pfam" id="PF00733"/>
    </source>
</evidence>
<feature type="active site" description="Nucleophile and sulfur donor" evidence="1">
    <location>
        <position position="195"/>
    </location>
</feature>
<dbReference type="GO" id="GO:0006529">
    <property type="term" value="P:asparagine biosynthetic process"/>
    <property type="evidence" value="ECO:0007669"/>
    <property type="project" value="InterPro"/>
</dbReference>
<dbReference type="AlphaFoldDB" id="A0A5C6A1B4"/>
<organism evidence="3 4">
    <name type="scientific">Neorhodopirellula pilleata</name>
    <dbReference type="NCBI Taxonomy" id="2714738"/>
    <lineage>
        <taxon>Bacteria</taxon>
        <taxon>Pseudomonadati</taxon>
        <taxon>Planctomycetota</taxon>
        <taxon>Planctomycetia</taxon>
        <taxon>Pirellulales</taxon>
        <taxon>Pirellulaceae</taxon>
        <taxon>Neorhodopirellula</taxon>
    </lineage>
</organism>
<dbReference type="GO" id="GO:0016783">
    <property type="term" value="F:sulfurtransferase activity"/>
    <property type="evidence" value="ECO:0007669"/>
    <property type="project" value="InterPro"/>
</dbReference>
<reference evidence="3 4" key="1">
    <citation type="submission" date="2019-02" db="EMBL/GenBank/DDBJ databases">
        <title>Deep-cultivation of Planctomycetes and their phenomic and genomic characterization uncovers novel biology.</title>
        <authorList>
            <person name="Wiegand S."/>
            <person name="Jogler M."/>
            <person name="Boedeker C."/>
            <person name="Pinto D."/>
            <person name="Vollmers J."/>
            <person name="Rivas-Marin E."/>
            <person name="Kohn T."/>
            <person name="Peeters S.H."/>
            <person name="Heuer A."/>
            <person name="Rast P."/>
            <person name="Oberbeckmann S."/>
            <person name="Bunk B."/>
            <person name="Jeske O."/>
            <person name="Meyerdierks A."/>
            <person name="Storesund J.E."/>
            <person name="Kallscheuer N."/>
            <person name="Luecker S."/>
            <person name="Lage O.M."/>
            <person name="Pohl T."/>
            <person name="Merkel B.J."/>
            <person name="Hornburger P."/>
            <person name="Mueller R.-W."/>
            <person name="Bruemmer F."/>
            <person name="Labrenz M."/>
            <person name="Spormann A.M."/>
            <person name="Op Den Camp H."/>
            <person name="Overmann J."/>
            <person name="Amann R."/>
            <person name="Jetten M.S.M."/>
            <person name="Mascher T."/>
            <person name="Medema M.H."/>
            <person name="Devos D.P."/>
            <person name="Kaster A.-K."/>
            <person name="Ovreas L."/>
            <person name="Rohde M."/>
            <person name="Galperin M.Y."/>
            <person name="Jogler C."/>
        </authorList>
    </citation>
    <scope>NUCLEOTIDE SEQUENCE [LARGE SCALE GENOMIC DNA]</scope>
    <source>
        <strain evidence="3 4">Pla100</strain>
    </source>
</reference>
<dbReference type="PANTHER" id="PTHR43169:SF2">
    <property type="entry name" value="NAD_GMP SYNTHASE DOMAIN-CONTAINING PROTEIN"/>
    <property type="match status" value="1"/>
</dbReference>
<dbReference type="Gene3D" id="3.40.50.620">
    <property type="entry name" value="HUPs"/>
    <property type="match status" value="1"/>
</dbReference>
<dbReference type="InterPro" id="IPR052188">
    <property type="entry name" value="Ni-pincer_cofactor_biosynth"/>
</dbReference>
<dbReference type="InterPro" id="IPR005232">
    <property type="entry name" value="LarE"/>
</dbReference>
<dbReference type="InterPro" id="IPR014729">
    <property type="entry name" value="Rossmann-like_a/b/a_fold"/>
</dbReference>
<feature type="domain" description="Asparagine synthetase" evidence="2">
    <location>
        <begin position="23"/>
        <end position="147"/>
    </location>
</feature>
<dbReference type="NCBIfam" id="TIGR00268">
    <property type="entry name" value="ATP-dependent sacrificial sulfur transferase LarE"/>
    <property type="match status" value="1"/>
</dbReference>
<evidence type="ECO:0000313" key="4">
    <source>
        <dbReference type="Proteomes" id="UP000316213"/>
    </source>
</evidence>
<dbReference type="CDD" id="cd01990">
    <property type="entry name" value="LarE-like"/>
    <property type="match status" value="1"/>
</dbReference>
<evidence type="ECO:0000313" key="3">
    <source>
        <dbReference type="EMBL" id="TWT93041.1"/>
    </source>
</evidence>
<dbReference type="OrthoDB" id="9776919at2"/>
<dbReference type="PIRSF" id="PIRSF006661">
    <property type="entry name" value="PP-lp_UCP006661"/>
    <property type="match status" value="1"/>
</dbReference>
<dbReference type="PANTHER" id="PTHR43169">
    <property type="entry name" value="EXSB FAMILY PROTEIN"/>
    <property type="match status" value="1"/>
</dbReference>
<gene>
    <name evidence="3" type="ORF">Pla100_43570</name>
</gene>
<dbReference type="EMBL" id="SJPM01000010">
    <property type="protein sequence ID" value="TWT93041.1"/>
    <property type="molecule type" value="Genomic_DNA"/>
</dbReference>
<dbReference type="Pfam" id="PF00733">
    <property type="entry name" value="Asn_synthase"/>
    <property type="match status" value="1"/>
</dbReference>
<dbReference type="GO" id="GO:0004066">
    <property type="term" value="F:asparagine synthase (glutamine-hydrolyzing) activity"/>
    <property type="evidence" value="ECO:0007669"/>
    <property type="project" value="InterPro"/>
</dbReference>
<dbReference type="RefSeq" id="WP_146579818.1">
    <property type="nucleotide sequence ID" value="NZ_SJPM01000010.1"/>
</dbReference>
<dbReference type="InterPro" id="IPR001962">
    <property type="entry name" value="Asn_synthase"/>
</dbReference>
<name>A0A5C6A1B4_9BACT</name>
<sequence length="298" mass="33014">MNKRNELTGTQKLTALTRRLVDHIGSLGPVVVAFSGGVDSSVVAAAAVRARHDRFESGDLDSTERCLAVTARSPSLASWQTDLAIRVAGEIGIKHRFVSTNEQSRDGYRRNHSDRCYYCKSTLYHFLQPIADELNAVILSGTNADDLGDHRPGIQAGREAQVITPLADLHLTKSEVRSIAQELGLSNADLPASPCLASRIEYRVDVTPERLARIDAAESWLRRHGLPDLRVRLHSGELARIEVPRDCFQRVVEMEMNRSLTNQFRQLGFRHVTLDLVGLRSGSMNEGLVQINQVGEKS</sequence>
<proteinExistence type="predicted"/>
<dbReference type="SUPFAM" id="SSF52402">
    <property type="entry name" value="Adenine nucleotide alpha hydrolases-like"/>
    <property type="match status" value="1"/>
</dbReference>
<comment type="caution">
    <text evidence="3">The sequence shown here is derived from an EMBL/GenBank/DDBJ whole genome shotgun (WGS) entry which is preliminary data.</text>
</comment>
<dbReference type="Proteomes" id="UP000316213">
    <property type="component" value="Unassembled WGS sequence"/>
</dbReference>
<keyword evidence="4" id="KW-1185">Reference proteome</keyword>
<accession>A0A5C6A1B4</accession>